<comment type="similarity">
    <text evidence="2">Belongs to the protein kinase superfamily. CMGC Ser/Thr protein kinase family. CDC2/CDKX subfamily.</text>
</comment>
<keyword evidence="6" id="KW-0723">Serine/threonine-protein kinase</keyword>
<keyword evidence="9" id="KW-0547">Nucleotide-binding</keyword>
<keyword evidence="10" id="KW-0418">Kinase</keyword>
<evidence type="ECO:0000256" key="8">
    <source>
        <dbReference type="ARBA" id="ARBA00022723"/>
    </source>
</evidence>
<evidence type="ECO:0000259" key="19">
    <source>
        <dbReference type="PROSITE" id="PS51340"/>
    </source>
</evidence>
<dbReference type="PANTHER" id="PTHR24056:SF495">
    <property type="entry name" value="CYCLIN-DEPENDENT KINASE 8-RELATED"/>
    <property type="match status" value="1"/>
</dbReference>
<dbReference type="Gene3D" id="1.10.510.10">
    <property type="entry name" value="Transferase(Phosphotransferase) domain 1"/>
    <property type="match status" value="1"/>
</dbReference>
<dbReference type="Gene3D" id="3.30.200.20">
    <property type="entry name" value="Phosphorylase Kinase, domain 1"/>
    <property type="match status" value="1"/>
</dbReference>
<dbReference type="PANTHER" id="PTHR24056">
    <property type="entry name" value="CELL DIVISION PROTEIN KINASE"/>
    <property type="match status" value="1"/>
</dbReference>
<evidence type="ECO:0000256" key="5">
    <source>
        <dbReference type="ARBA" id="ARBA00022491"/>
    </source>
</evidence>
<proteinExistence type="inferred from homology"/>
<dbReference type="GO" id="GO:0005524">
    <property type="term" value="F:ATP binding"/>
    <property type="evidence" value="ECO:0007669"/>
    <property type="project" value="UniProtKB-KW"/>
</dbReference>
<evidence type="ECO:0000256" key="1">
    <source>
        <dbReference type="ARBA" id="ARBA00004123"/>
    </source>
</evidence>
<dbReference type="EMBL" id="CAJVPL010000078">
    <property type="protein sequence ID" value="CAG8442862.1"/>
    <property type="molecule type" value="Genomic_DNA"/>
</dbReference>
<dbReference type="FunFam" id="1.10.510.10:FF:000408">
    <property type="entry name" value="Serine/threonine-protein kinase SSN3"/>
    <property type="match status" value="1"/>
</dbReference>
<dbReference type="OrthoDB" id="6284126at2759"/>
<dbReference type="GO" id="GO:0004693">
    <property type="term" value="F:cyclin-dependent protein serine/threonine kinase activity"/>
    <property type="evidence" value="ECO:0007669"/>
    <property type="project" value="UniProtKB-EC"/>
</dbReference>
<evidence type="ECO:0000256" key="13">
    <source>
        <dbReference type="ARBA" id="ARBA00041823"/>
    </source>
</evidence>
<evidence type="ECO:0000313" key="20">
    <source>
        <dbReference type="EMBL" id="CAG8442862.1"/>
    </source>
</evidence>
<dbReference type="InterPro" id="IPR011009">
    <property type="entry name" value="Kinase-like_dom_sf"/>
</dbReference>
<dbReference type="SUPFAM" id="SSF50800">
    <property type="entry name" value="PK beta-barrel domain-like"/>
    <property type="match status" value="1"/>
</dbReference>
<comment type="caution">
    <text evidence="20">The sequence shown here is derived from an EMBL/GenBank/DDBJ whole genome shotgun (WGS) entry which is preliminary data.</text>
</comment>
<dbReference type="SUPFAM" id="SSF56112">
    <property type="entry name" value="Protein kinase-like (PK-like)"/>
    <property type="match status" value="1"/>
</dbReference>
<evidence type="ECO:0000256" key="4">
    <source>
        <dbReference type="ARBA" id="ARBA00012425"/>
    </source>
</evidence>
<evidence type="ECO:0000256" key="16">
    <source>
        <dbReference type="ARBA" id="ARBA00049280"/>
    </source>
</evidence>
<reference evidence="20" key="1">
    <citation type="submission" date="2021-06" db="EMBL/GenBank/DDBJ databases">
        <authorList>
            <person name="Kallberg Y."/>
            <person name="Tangrot J."/>
            <person name="Rosling A."/>
        </authorList>
    </citation>
    <scope>NUCLEOTIDE SEQUENCE</scope>
    <source>
        <strain evidence="20">MT106</strain>
    </source>
</reference>
<evidence type="ECO:0000256" key="3">
    <source>
        <dbReference type="ARBA" id="ARBA00012409"/>
    </source>
</evidence>
<evidence type="ECO:0000256" key="17">
    <source>
        <dbReference type="SAM" id="MobiDB-lite"/>
    </source>
</evidence>
<keyword evidence="8" id="KW-0479">Metal-binding</keyword>
<dbReference type="AlphaFoldDB" id="A0A9N8YM69"/>
<dbReference type="GO" id="GO:0030151">
    <property type="term" value="F:molybdenum ion binding"/>
    <property type="evidence" value="ECO:0007669"/>
    <property type="project" value="InterPro"/>
</dbReference>
<keyword evidence="21" id="KW-1185">Reference proteome</keyword>
<dbReference type="GO" id="GO:0016592">
    <property type="term" value="C:mediator complex"/>
    <property type="evidence" value="ECO:0007669"/>
    <property type="project" value="TreeGrafter"/>
</dbReference>
<evidence type="ECO:0000256" key="14">
    <source>
        <dbReference type="ARBA" id="ARBA00047811"/>
    </source>
</evidence>
<dbReference type="Proteomes" id="UP000789831">
    <property type="component" value="Unassembled WGS sequence"/>
</dbReference>
<dbReference type="InterPro" id="IPR008271">
    <property type="entry name" value="Ser/Thr_kinase_AS"/>
</dbReference>
<evidence type="ECO:0000259" key="18">
    <source>
        <dbReference type="PROSITE" id="PS50011"/>
    </source>
</evidence>
<evidence type="ECO:0000256" key="7">
    <source>
        <dbReference type="ARBA" id="ARBA00022679"/>
    </source>
</evidence>
<comment type="catalytic activity">
    <reaction evidence="16">
        <text>[DNA-directed RNA polymerase] + ATP = phospho-[DNA-directed RNA polymerase] + ADP + H(+)</text>
        <dbReference type="Rhea" id="RHEA:10216"/>
        <dbReference type="Rhea" id="RHEA-COMP:11321"/>
        <dbReference type="Rhea" id="RHEA-COMP:11322"/>
        <dbReference type="ChEBI" id="CHEBI:15378"/>
        <dbReference type="ChEBI" id="CHEBI:30616"/>
        <dbReference type="ChEBI" id="CHEBI:43176"/>
        <dbReference type="ChEBI" id="CHEBI:68546"/>
        <dbReference type="ChEBI" id="CHEBI:456216"/>
        <dbReference type="EC" id="2.7.11.23"/>
    </reaction>
</comment>
<feature type="compositionally biased region" description="Basic and acidic residues" evidence="17">
    <location>
        <begin position="656"/>
        <end position="670"/>
    </location>
</feature>
<feature type="domain" description="MOSC" evidence="19">
    <location>
        <begin position="143"/>
        <end position="299"/>
    </location>
</feature>
<comment type="catalytic activity">
    <reaction evidence="14">
        <text>L-threonyl-[protein] + ATP = O-phospho-L-threonyl-[protein] + ADP + H(+)</text>
        <dbReference type="Rhea" id="RHEA:46608"/>
        <dbReference type="Rhea" id="RHEA-COMP:11060"/>
        <dbReference type="Rhea" id="RHEA-COMP:11605"/>
        <dbReference type="ChEBI" id="CHEBI:15378"/>
        <dbReference type="ChEBI" id="CHEBI:30013"/>
        <dbReference type="ChEBI" id="CHEBI:30616"/>
        <dbReference type="ChEBI" id="CHEBI:61977"/>
        <dbReference type="ChEBI" id="CHEBI:456216"/>
        <dbReference type="EC" id="2.7.11.22"/>
    </reaction>
</comment>
<evidence type="ECO:0000256" key="9">
    <source>
        <dbReference type="ARBA" id="ARBA00022741"/>
    </source>
</evidence>
<dbReference type="CDD" id="cd07842">
    <property type="entry name" value="STKc_CDK8_like"/>
    <property type="match status" value="1"/>
</dbReference>
<dbReference type="InterPro" id="IPR050108">
    <property type="entry name" value="CDK"/>
</dbReference>
<evidence type="ECO:0000256" key="11">
    <source>
        <dbReference type="ARBA" id="ARBA00022840"/>
    </source>
</evidence>
<accession>A0A9N8YM69</accession>
<sequence length="670" mass="77121">MTSQELEITTLYIYPVKSCRGIQVDSWKTNKFGFIYDRFWMIVDENYKFRTQREFPKLTMIVPAINENPEDEYGGSLVLTAPGIDRELSLPLNPKESSHVLQKAVIWSYNLDAYDCGDEAATWITEYLGVSSRIVYKSTQETRTLEKYAPTEQVLGHKPQTAFSDRFPFLLISEESLGDVNSKLSSPVTMRNFRPNIVVKGCRFPFEEDTWKQFVIGEDGENLFYVACHCTRCTVTTINPETGEIKSDEPFKVLQSYRRVDNESKSRACIAQQATGMLQDFKLRREVQRIRVTEKYEVLGFISSGTYGRVYKAKAKAKMSVEDEKERLYAIKKFKPDKEGEPHSYTGISQSACREISVVLLEDKSIHMVFDYAEHDFLQIIHHHSQHERKPIPEFTIKSFLWQLLNGVAYLHANWVLHRDLKPANILVTADGVVKIGDLGLARLYHRPLQPLFNGDKVVVTIWYRSPELLLGSRHYTNAIDIWAVGCIFAELLTLKPIFKGEEAKMDSKKNVPFQKNQLTRIFEVLGTPTKERWPTIDQQPEYQHLTGFRSYPNNLRDYHQKLCSAKSDASFDLLTEMLEYDPLKRITAENALSHPYFEEEPQPSMNSFEGQPFEYPLRSVKHEDNDMKAPMVSVSASTSQGVTAALKHAHSNANNKKDDIRTTKRNRLE</sequence>
<feature type="domain" description="Protein kinase" evidence="18">
    <location>
        <begin position="296"/>
        <end position="598"/>
    </location>
</feature>
<protein>
    <recommendedName>
        <fullName evidence="13">Cyclin-dependent kinase 8</fullName>
        <ecNumber evidence="4">2.7.11.22</ecNumber>
        <ecNumber evidence="3">2.7.11.23</ecNumber>
    </recommendedName>
</protein>
<comment type="catalytic activity">
    <reaction evidence="15">
        <text>L-seryl-[protein] + ATP = O-phospho-L-seryl-[protein] + ADP + H(+)</text>
        <dbReference type="Rhea" id="RHEA:17989"/>
        <dbReference type="Rhea" id="RHEA-COMP:9863"/>
        <dbReference type="Rhea" id="RHEA-COMP:11604"/>
        <dbReference type="ChEBI" id="CHEBI:15378"/>
        <dbReference type="ChEBI" id="CHEBI:29999"/>
        <dbReference type="ChEBI" id="CHEBI:30616"/>
        <dbReference type="ChEBI" id="CHEBI:83421"/>
        <dbReference type="ChEBI" id="CHEBI:456216"/>
        <dbReference type="EC" id="2.7.11.22"/>
    </reaction>
</comment>
<evidence type="ECO:0000256" key="2">
    <source>
        <dbReference type="ARBA" id="ARBA00006485"/>
    </source>
</evidence>
<dbReference type="EC" id="2.7.11.23" evidence="3"/>
<dbReference type="GO" id="GO:0030170">
    <property type="term" value="F:pyridoxal phosphate binding"/>
    <property type="evidence" value="ECO:0007669"/>
    <property type="project" value="InterPro"/>
</dbReference>
<dbReference type="Pfam" id="PF03476">
    <property type="entry name" value="MOSC_N"/>
    <property type="match status" value="1"/>
</dbReference>
<dbReference type="Pfam" id="PF03473">
    <property type="entry name" value="MOSC"/>
    <property type="match status" value="1"/>
</dbReference>
<evidence type="ECO:0000256" key="6">
    <source>
        <dbReference type="ARBA" id="ARBA00022527"/>
    </source>
</evidence>
<evidence type="ECO:0000256" key="15">
    <source>
        <dbReference type="ARBA" id="ARBA00048367"/>
    </source>
</evidence>
<gene>
    <name evidence="20" type="ORF">AGERDE_LOCUS1200</name>
</gene>
<dbReference type="InterPro" id="IPR005302">
    <property type="entry name" value="MoCF_Sase_C"/>
</dbReference>
<dbReference type="Pfam" id="PF00069">
    <property type="entry name" value="Pkinase"/>
    <property type="match status" value="1"/>
</dbReference>
<keyword evidence="5" id="KW-0678">Repressor</keyword>
<dbReference type="EC" id="2.7.11.22" evidence="4"/>
<dbReference type="PROSITE" id="PS00108">
    <property type="entry name" value="PROTEIN_KINASE_ST"/>
    <property type="match status" value="1"/>
</dbReference>
<keyword evidence="12" id="KW-0539">Nucleus</keyword>
<evidence type="ECO:0000256" key="12">
    <source>
        <dbReference type="ARBA" id="ARBA00023242"/>
    </source>
</evidence>
<feature type="region of interest" description="Disordered" evidence="17">
    <location>
        <begin position="648"/>
        <end position="670"/>
    </location>
</feature>
<keyword evidence="11" id="KW-0067">ATP-binding</keyword>
<comment type="subcellular location">
    <subcellularLocation>
        <location evidence="1">Nucleus</location>
    </subcellularLocation>
</comment>
<dbReference type="PROSITE" id="PS51340">
    <property type="entry name" value="MOSC"/>
    <property type="match status" value="1"/>
</dbReference>
<evidence type="ECO:0000256" key="10">
    <source>
        <dbReference type="ARBA" id="ARBA00022777"/>
    </source>
</evidence>
<dbReference type="SMART" id="SM00220">
    <property type="entry name" value="S_TKc"/>
    <property type="match status" value="1"/>
</dbReference>
<dbReference type="PROSITE" id="PS50011">
    <property type="entry name" value="PROTEIN_KINASE_DOM"/>
    <property type="match status" value="1"/>
</dbReference>
<dbReference type="InterPro" id="IPR000719">
    <property type="entry name" value="Prot_kinase_dom"/>
</dbReference>
<keyword evidence="7" id="KW-0808">Transferase</keyword>
<dbReference type="InterPro" id="IPR011037">
    <property type="entry name" value="Pyrv_Knase-like_insert_dom_sf"/>
</dbReference>
<dbReference type="GO" id="GO:0008353">
    <property type="term" value="F:RNA polymerase II CTD heptapeptide repeat kinase activity"/>
    <property type="evidence" value="ECO:0007669"/>
    <property type="project" value="UniProtKB-EC"/>
</dbReference>
<evidence type="ECO:0000313" key="21">
    <source>
        <dbReference type="Proteomes" id="UP000789831"/>
    </source>
</evidence>
<dbReference type="SUPFAM" id="SSF141673">
    <property type="entry name" value="MOSC N-terminal domain-like"/>
    <property type="match status" value="1"/>
</dbReference>
<organism evidence="20 21">
    <name type="scientific">Ambispora gerdemannii</name>
    <dbReference type="NCBI Taxonomy" id="144530"/>
    <lineage>
        <taxon>Eukaryota</taxon>
        <taxon>Fungi</taxon>
        <taxon>Fungi incertae sedis</taxon>
        <taxon>Mucoromycota</taxon>
        <taxon>Glomeromycotina</taxon>
        <taxon>Glomeromycetes</taxon>
        <taxon>Archaeosporales</taxon>
        <taxon>Ambisporaceae</taxon>
        <taxon>Ambispora</taxon>
    </lineage>
</organism>
<dbReference type="InterPro" id="IPR005303">
    <property type="entry name" value="MOCOS_middle"/>
</dbReference>
<name>A0A9N8YM69_9GLOM</name>